<dbReference type="InterPro" id="IPR011990">
    <property type="entry name" value="TPR-like_helical_dom_sf"/>
</dbReference>
<dbReference type="PROSITE" id="PS51755">
    <property type="entry name" value="OMPR_PHOB"/>
    <property type="match status" value="1"/>
</dbReference>
<dbReference type="InterPro" id="IPR001867">
    <property type="entry name" value="OmpR/PhoB-type_DNA-bd"/>
</dbReference>
<dbReference type="GO" id="GO:0006355">
    <property type="term" value="P:regulation of DNA-templated transcription"/>
    <property type="evidence" value="ECO:0007669"/>
    <property type="project" value="InterPro"/>
</dbReference>
<dbReference type="PANTHER" id="PTHR12558">
    <property type="entry name" value="CELL DIVISION CYCLE 16,23,27"/>
    <property type="match status" value="1"/>
</dbReference>
<dbReference type="Gene3D" id="1.10.10.10">
    <property type="entry name" value="Winged helix-like DNA-binding domain superfamily/Winged helix DNA-binding domain"/>
    <property type="match status" value="1"/>
</dbReference>
<keyword evidence="7" id="KW-1185">Reference proteome</keyword>
<feature type="domain" description="OmpR/PhoB-type" evidence="5">
    <location>
        <begin position="1"/>
        <end position="99"/>
    </location>
</feature>
<dbReference type="Pfam" id="PF00486">
    <property type="entry name" value="Trans_reg_C"/>
    <property type="match status" value="1"/>
</dbReference>
<gene>
    <name evidence="6" type="ORF">GCM10008090_24520</name>
</gene>
<feature type="DNA-binding region" description="OmpR/PhoB-type" evidence="3">
    <location>
        <begin position="1"/>
        <end position="99"/>
    </location>
</feature>
<dbReference type="SUPFAM" id="SSF48452">
    <property type="entry name" value="TPR-like"/>
    <property type="match status" value="1"/>
</dbReference>
<comment type="caution">
    <text evidence="6">The sequence shown here is derived from an EMBL/GenBank/DDBJ whole genome shotgun (WGS) entry which is preliminary data.</text>
</comment>
<dbReference type="AlphaFoldDB" id="A0A918VP45"/>
<dbReference type="EMBL" id="BMXA01000004">
    <property type="protein sequence ID" value="GHA13849.1"/>
    <property type="molecule type" value="Genomic_DNA"/>
</dbReference>
<protein>
    <recommendedName>
        <fullName evidence="5">OmpR/PhoB-type domain-containing protein</fullName>
    </recommendedName>
</protein>
<dbReference type="GO" id="GO:0000160">
    <property type="term" value="P:phosphorelay signal transduction system"/>
    <property type="evidence" value="ECO:0007669"/>
    <property type="project" value="InterPro"/>
</dbReference>
<reference evidence="6" key="2">
    <citation type="submission" date="2020-09" db="EMBL/GenBank/DDBJ databases">
        <authorList>
            <person name="Sun Q."/>
            <person name="Kim S."/>
        </authorList>
    </citation>
    <scope>NUCLEOTIDE SEQUENCE</scope>
    <source>
        <strain evidence="6">KCTC 12711</strain>
    </source>
</reference>
<dbReference type="Gene3D" id="1.25.40.10">
    <property type="entry name" value="Tetratricopeptide repeat domain"/>
    <property type="match status" value="2"/>
</dbReference>
<sequence length="527" mass="58367">MKKYQSADLLIDPSLRTVHRAGELMTLSPLTFDLLLALIQRAPATADSDDLLTQVWSEQVVGPETLTQRVAILRKQLALDGHPTTYIESVRSRGYRWIPAVELVDDANPVVRKPSLGRNDLIAVVGLMICAVVAYAYSSREPQGVRIGAPALSLNEAALAQAWRYYDQFDAKGNGLARNLFARVLAETPDSVEALVGLSATYSQEVTKFNGNRQTLDQARVLAQRAVQLEPESATALWALGFSLDAAGELDAAISAYQQSLLSDPENSRVAGSLAYLFSVKGDLANAMKTGLLVLDSDAHYRYLQLAHTLRLLQFDLLAEHWYTVADELNPDSVFAAKSRAEFLYVIGRLESADQLAEEAIARGVNRPELHLIRAMVSWDAGEHGAAMARLDAILPAFAQRLDLQVWRYWFTAQLLPGSKPNSSLGLESLADERPVWPSAWIDIAVYHMAKQDADTAIRALQQAVELGYRDIGLLRRLAPFRPLHQTPQFQQLMDTLQNQINAERQSVIRADWLPAGFLDITKTIED</sequence>
<evidence type="ECO:0000256" key="1">
    <source>
        <dbReference type="ARBA" id="ARBA00023125"/>
    </source>
</evidence>
<evidence type="ECO:0000256" key="2">
    <source>
        <dbReference type="PROSITE-ProRule" id="PRU00339"/>
    </source>
</evidence>
<keyword evidence="2" id="KW-0802">TPR repeat</keyword>
<reference evidence="6" key="1">
    <citation type="journal article" date="2014" name="Int. J. Syst. Evol. Microbiol.">
        <title>Complete genome sequence of Corynebacterium casei LMG S-19264T (=DSM 44701T), isolated from a smear-ripened cheese.</title>
        <authorList>
            <consortium name="US DOE Joint Genome Institute (JGI-PGF)"/>
            <person name="Walter F."/>
            <person name="Albersmeier A."/>
            <person name="Kalinowski J."/>
            <person name="Ruckert C."/>
        </authorList>
    </citation>
    <scope>NUCLEOTIDE SEQUENCE</scope>
    <source>
        <strain evidence="6">KCTC 12711</strain>
    </source>
</reference>
<dbReference type="Proteomes" id="UP000614811">
    <property type="component" value="Unassembled WGS sequence"/>
</dbReference>
<proteinExistence type="predicted"/>
<dbReference type="RefSeq" id="WP_189401614.1">
    <property type="nucleotide sequence ID" value="NZ_BMXA01000004.1"/>
</dbReference>
<evidence type="ECO:0000259" key="5">
    <source>
        <dbReference type="PROSITE" id="PS51755"/>
    </source>
</evidence>
<name>A0A918VP45_9GAMM</name>
<feature type="transmembrane region" description="Helical" evidence="4">
    <location>
        <begin position="121"/>
        <end position="138"/>
    </location>
</feature>
<dbReference type="GO" id="GO:0003677">
    <property type="term" value="F:DNA binding"/>
    <property type="evidence" value="ECO:0007669"/>
    <property type="project" value="UniProtKB-UniRule"/>
</dbReference>
<evidence type="ECO:0000313" key="7">
    <source>
        <dbReference type="Proteomes" id="UP000614811"/>
    </source>
</evidence>
<dbReference type="SMART" id="SM00028">
    <property type="entry name" value="TPR"/>
    <property type="match status" value="2"/>
</dbReference>
<feature type="repeat" description="TPR" evidence="2">
    <location>
        <begin position="234"/>
        <end position="267"/>
    </location>
</feature>
<dbReference type="PROSITE" id="PS50005">
    <property type="entry name" value="TPR"/>
    <property type="match status" value="1"/>
</dbReference>
<dbReference type="SUPFAM" id="SSF46894">
    <property type="entry name" value="C-terminal effector domain of the bipartite response regulators"/>
    <property type="match status" value="1"/>
</dbReference>
<dbReference type="NCBIfam" id="NF047558">
    <property type="entry name" value="TPR_END_plus"/>
    <property type="match status" value="1"/>
</dbReference>
<accession>A0A918VP45</accession>
<evidence type="ECO:0000313" key="6">
    <source>
        <dbReference type="EMBL" id="GHA13849.1"/>
    </source>
</evidence>
<dbReference type="Pfam" id="PF14559">
    <property type="entry name" value="TPR_19"/>
    <property type="match status" value="1"/>
</dbReference>
<keyword evidence="4" id="KW-0812">Transmembrane</keyword>
<dbReference type="InterPro" id="IPR019734">
    <property type="entry name" value="TPR_rpt"/>
</dbReference>
<evidence type="ECO:0000256" key="3">
    <source>
        <dbReference type="PROSITE-ProRule" id="PRU01091"/>
    </source>
</evidence>
<dbReference type="PANTHER" id="PTHR12558:SF13">
    <property type="entry name" value="CELL DIVISION CYCLE PROTEIN 27 HOMOLOG"/>
    <property type="match status" value="1"/>
</dbReference>
<dbReference type="SMART" id="SM00862">
    <property type="entry name" value="Trans_reg_C"/>
    <property type="match status" value="1"/>
</dbReference>
<keyword evidence="1 3" id="KW-0238">DNA-binding</keyword>
<dbReference type="CDD" id="cd00383">
    <property type="entry name" value="trans_reg_C"/>
    <property type="match status" value="1"/>
</dbReference>
<dbReference type="InterPro" id="IPR016032">
    <property type="entry name" value="Sig_transdc_resp-reg_C-effctor"/>
</dbReference>
<keyword evidence="4" id="KW-0472">Membrane</keyword>
<dbReference type="InterPro" id="IPR036388">
    <property type="entry name" value="WH-like_DNA-bd_sf"/>
</dbReference>
<keyword evidence="4" id="KW-1133">Transmembrane helix</keyword>
<organism evidence="6 7">
    <name type="scientific">Arenicella chitinivorans</name>
    <dbReference type="NCBI Taxonomy" id="1329800"/>
    <lineage>
        <taxon>Bacteria</taxon>
        <taxon>Pseudomonadati</taxon>
        <taxon>Pseudomonadota</taxon>
        <taxon>Gammaproteobacteria</taxon>
        <taxon>Arenicellales</taxon>
        <taxon>Arenicellaceae</taxon>
        <taxon>Arenicella</taxon>
    </lineage>
</organism>
<evidence type="ECO:0000256" key="4">
    <source>
        <dbReference type="SAM" id="Phobius"/>
    </source>
</evidence>